<comment type="similarity">
    <text evidence="3 12">Belongs to the NMT family.</text>
</comment>
<keyword evidence="9 11" id="KW-0012">Acyltransferase</keyword>
<comment type="subcellular location">
    <subcellularLocation>
        <location evidence="2">Cytoplasm</location>
    </subcellularLocation>
</comment>
<accession>A0A9P8CSM5</accession>
<dbReference type="FunFam" id="3.40.630.30:FF:000056">
    <property type="entry name" value="Glycylpeptide N-tetradecanoyltransferase"/>
    <property type="match status" value="1"/>
</dbReference>
<evidence type="ECO:0000256" key="13">
    <source>
        <dbReference type="SAM" id="MobiDB-lite"/>
    </source>
</evidence>
<evidence type="ECO:0000256" key="5">
    <source>
        <dbReference type="ARBA" id="ARBA00012923"/>
    </source>
</evidence>
<comment type="caution">
    <text evidence="16">The sequence shown here is derived from an EMBL/GenBank/DDBJ whole genome shotgun (WGS) entry which is preliminary data.</text>
</comment>
<dbReference type="Pfam" id="PF02799">
    <property type="entry name" value="NMT_C"/>
    <property type="match status" value="1"/>
</dbReference>
<dbReference type="Pfam" id="PF01233">
    <property type="entry name" value="NMT"/>
    <property type="match status" value="1"/>
</dbReference>
<evidence type="ECO:0000256" key="11">
    <source>
        <dbReference type="RuleBase" id="RU000586"/>
    </source>
</evidence>
<comment type="catalytic activity">
    <reaction evidence="10 11">
        <text>N-terminal glycyl-[protein] + tetradecanoyl-CoA = N-tetradecanoylglycyl-[protein] + CoA + H(+)</text>
        <dbReference type="Rhea" id="RHEA:15521"/>
        <dbReference type="Rhea" id="RHEA-COMP:12666"/>
        <dbReference type="Rhea" id="RHEA-COMP:12667"/>
        <dbReference type="ChEBI" id="CHEBI:15378"/>
        <dbReference type="ChEBI" id="CHEBI:57287"/>
        <dbReference type="ChEBI" id="CHEBI:57385"/>
        <dbReference type="ChEBI" id="CHEBI:64723"/>
        <dbReference type="ChEBI" id="CHEBI:133050"/>
        <dbReference type="EC" id="2.3.1.97"/>
    </reaction>
</comment>
<dbReference type="EC" id="2.3.1.97" evidence="5 11"/>
<evidence type="ECO:0000259" key="14">
    <source>
        <dbReference type="Pfam" id="PF01233"/>
    </source>
</evidence>
<feature type="compositionally biased region" description="Low complexity" evidence="13">
    <location>
        <begin position="39"/>
        <end position="50"/>
    </location>
</feature>
<dbReference type="EMBL" id="MU251244">
    <property type="protein sequence ID" value="KAG9258254.1"/>
    <property type="molecule type" value="Genomic_DNA"/>
</dbReference>
<evidence type="ECO:0000259" key="15">
    <source>
        <dbReference type="Pfam" id="PF02799"/>
    </source>
</evidence>
<keyword evidence="7" id="KW-0963">Cytoplasm</keyword>
<gene>
    <name evidence="16" type="ORF">F5Z01DRAFT_615598</name>
</gene>
<dbReference type="InterPro" id="IPR022677">
    <property type="entry name" value="NMT_C"/>
</dbReference>
<dbReference type="SUPFAM" id="SSF55729">
    <property type="entry name" value="Acyl-CoA N-acyltransferases (Nat)"/>
    <property type="match status" value="2"/>
</dbReference>
<dbReference type="PANTHER" id="PTHR11377">
    <property type="entry name" value="N-MYRISTOYL TRANSFERASE"/>
    <property type="match status" value="1"/>
</dbReference>
<sequence length="550" mass="61870">MPPEESKPVEPKVDEIDAKVKSVALESENEDDASEDDGAAPAAGEAGSSSGKKKKKSKRKKAKDLLTGKSSTKEENIQKALGELTPQQAQEFLSLNPALAAELDANPEAAAEKLSKMNMRDIMTGLAASGKNVKEMGAYKFWQTQPVPKFDEDDKLEEGPIKVQKVEDVSTEQAALVPGFEWVTMDLIDDGEIKEVYELLNGHYVEDDGAMFRFNYSPSFLRWAMMSPGWHKRYHVGVRATQSRKLVAYISAIPAHVRVRDKVVLCSEVNFLVVHKKLRGKRLAPVLIKEITRISNLNGIWQGVHTAGIVLPRPVSTCRYFHRSLNWQKLYECGFSPLPPGSKPQYQVRKYALPETTSTKGLRKMTEKDIDEVMPLFERYMSRFDMAPQFTREEAIHWLVPKTPEGGEEVVWSYVVVDGNGKITDFFSFNCIESSVINNSKHSVLRVAYLWYYGTEAAMTTPYDRKAHAARMNELVHDALILAKNLKFDVFNALSLMDNGLFLEQQKFGGGDGQLHYYLFNYRARPIAGGVDERNQLDDQNLSGIGFIML</sequence>
<keyword evidence="17" id="KW-1185">Reference proteome</keyword>
<evidence type="ECO:0000256" key="4">
    <source>
        <dbReference type="ARBA" id="ARBA00011245"/>
    </source>
</evidence>
<dbReference type="GeneID" id="70291773"/>
<feature type="compositionally biased region" description="Acidic residues" evidence="13">
    <location>
        <begin position="27"/>
        <end position="38"/>
    </location>
</feature>
<dbReference type="Gene3D" id="3.40.630.30">
    <property type="match status" value="2"/>
</dbReference>
<feature type="domain" description="Glycylpeptide N-tetradecanoyltransferase N-terminal" evidence="14">
    <location>
        <begin position="163"/>
        <end position="318"/>
    </location>
</feature>
<evidence type="ECO:0000256" key="1">
    <source>
        <dbReference type="ARBA" id="ARBA00003900"/>
    </source>
</evidence>
<evidence type="ECO:0000256" key="6">
    <source>
        <dbReference type="ARBA" id="ARBA00022240"/>
    </source>
</evidence>
<dbReference type="InterPro" id="IPR016181">
    <property type="entry name" value="Acyl_CoA_acyltransferase"/>
</dbReference>
<dbReference type="OrthoDB" id="60315at2759"/>
<evidence type="ECO:0000256" key="8">
    <source>
        <dbReference type="ARBA" id="ARBA00022679"/>
    </source>
</evidence>
<dbReference type="GO" id="GO:0005737">
    <property type="term" value="C:cytoplasm"/>
    <property type="evidence" value="ECO:0007669"/>
    <property type="project" value="UniProtKB-SubCell"/>
</dbReference>
<dbReference type="RefSeq" id="XP_046122178.1">
    <property type="nucleotide sequence ID" value="XM_046260870.1"/>
</dbReference>
<feature type="compositionally biased region" description="Basic and acidic residues" evidence="13">
    <location>
        <begin position="63"/>
        <end position="74"/>
    </location>
</feature>
<evidence type="ECO:0000256" key="10">
    <source>
        <dbReference type="ARBA" id="ARBA00048276"/>
    </source>
</evidence>
<dbReference type="PANTHER" id="PTHR11377:SF5">
    <property type="entry name" value="GLYCYLPEPTIDE N-TETRADECANOYLTRANSFERASE"/>
    <property type="match status" value="1"/>
</dbReference>
<proteinExistence type="inferred from homology"/>
<dbReference type="FunFam" id="3.40.630.30:FF:000042">
    <property type="entry name" value="Glycylpeptide N-tetradecanoyltransferase"/>
    <property type="match status" value="1"/>
</dbReference>
<organism evidence="16 17">
    <name type="scientific">Emericellopsis atlantica</name>
    <dbReference type="NCBI Taxonomy" id="2614577"/>
    <lineage>
        <taxon>Eukaryota</taxon>
        <taxon>Fungi</taxon>
        <taxon>Dikarya</taxon>
        <taxon>Ascomycota</taxon>
        <taxon>Pezizomycotina</taxon>
        <taxon>Sordariomycetes</taxon>
        <taxon>Hypocreomycetidae</taxon>
        <taxon>Hypocreales</taxon>
        <taxon>Bionectriaceae</taxon>
        <taxon>Emericellopsis</taxon>
    </lineage>
</organism>
<reference evidence="16" key="1">
    <citation type="journal article" date="2021" name="IMA Fungus">
        <title>Genomic characterization of three marine fungi, including Emericellopsis atlantica sp. nov. with signatures of a generalist lifestyle and marine biomass degradation.</title>
        <authorList>
            <person name="Hagestad O.C."/>
            <person name="Hou L."/>
            <person name="Andersen J.H."/>
            <person name="Hansen E.H."/>
            <person name="Altermark B."/>
            <person name="Li C."/>
            <person name="Kuhnert E."/>
            <person name="Cox R.J."/>
            <person name="Crous P.W."/>
            <person name="Spatafora J.W."/>
            <person name="Lail K."/>
            <person name="Amirebrahimi M."/>
            <person name="Lipzen A."/>
            <person name="Pangilinan J."/>
            <person name="Andreopoulos W."/>
            <person name="Hayes R.D."/>
            <person name="Ng V."/>
            <person name="Grigoriev I.V."/>
            <person name="Jackson S.A."/>
            <person name="Sutton T.D.S."/>
            <person name="Dobson A.D.W."/>
            <person name="Rama T."/>
        </authorList>
    </citation>
    <scope>NUCLEOTIDE SEQUENCE</scope>
    <source>
        <strain evidence="16">TS7</strain>
    </source>
</reference>
<name>A0A9P8CSM5_9HYPO</name>
<evidence type="ECO:0000313" key="17">
    <source>
        <dbReference type="Proteomes" id="UP000887229"/>
    </source>
</evidence>
<dbReference type="PROSITE" id="PS00976">
    <property type="entry name" value="NMT_2"/>
    <property type="match status" value="1"/>
</dbReference>
<evidence type="ECO:0000256" key="12">
    <source>
        <dbReference type="RuleBase" id="RU004178"/>
    </source>
</evidence>
<comment type="subunit">
    <text evidence="4">Monomer.</text>
</comment>
<dbReference type="InterPro" id="IPR000903">
    <property type="entry name" value="NMT"/>
</dbReference>
<dbReference type="InterPro" id="IPR022678">
    <property type="entry name" value="NMT_CS"/>
</dbReference>
<dbReference type="GO" id="GO:0004379">
    <property type="term" value="F:glycylpeptide N-tetradecanoyltransferase activity"/>
    <property type="evidence" value="ECO:0007669"/>
    <property type="project" value="UniProtKB-EC"/>
</dbReference>
<comment type="function">
    <text evidence="1 11">Adds a myristoyl group to the N-terminal glycine residue of certain cellular proteins.</text>
</comment>
<evidence type="ECO:0000256" key="3">
    <source>
        <dbReference type="ARBA" id="ARBA00009469"/>
    </source>
</evidence>
<keyword evidence="8 11" id="KW-0808">Transferase</keyword>
<feature type="domain" description="Glycylpeptide N-tetradecanoyltransferase C-terminal" evidence="15">
    <location>
        <begin position="332"/>
        <end position="546"/>
    </location>
</feature>
<feature type="region of interest" description="Disordered" evidence="13">
    <location>
        <begin position="1"/>
        <end position="74"/>
    </location>
</feature>
<feature type="compositionally biased region" description="Basic residues" evidence="13">
    <location>
        <begin position="51"/>
        <end position="62"/>
    </location>
</feature>
<dbReference type="InterPro" id="IPR022676">
    <property type="entry name" value="NMT_N"/>
</dbReference>
<evidence type="ECO:0000313" key="16">
    <source>
        <dbReference type="EMBL" id="KAG9258254.1"/>
    </source>
</evidence>
<dbReference type="Proteomes" id="UP000887229">
    <property type="component" value="Unassembled WGS sequence"/>
</dbReference>
<feature type="compositionally biased region" description="Basic and acidic residues" evidence="13">
    <location>
        <begin position="1"/>
        <end position="20"/>
    </location>
</feature>
<evidence type="ECO:0000256" key="2">
    <source>
        <dbReference type="ARBA" id="ARBA00004496"/>
    </source>
</evidence>
<evidence type="ECO:0000256" key="7">
    <source>
        <dbReference type="ARBA" id="ARBA00022490"/>
    </source>
</evidence>
<dbReference type="AlphaFoldDB" id="A0A9P8CSM5"/>
<evidence type="ECO:0000256" key="9">
    <source>
        <dbReference type="ARBA" id="ARBA00023315"/>
    </source>
</evidence>
<protein>
    <recommendedName>
        <fullName evidence="6 11">Glycylpeptide N-tetradecanoyltransferase</fullName>
        <ecNumber evidence="5 11">2.3.1.97</ecNumber>
    </recommendedName>
</protein>